<dbReference type="EMBL" id="LITT01000003">
    <property type="protein sequence ID" value="OAA91883.1"/>
    <property type="molecule type" value="Genomic_DNA"/>
</dbReference>
<sequence length="248" mass="28546">MVNETTITKLNEMRLTSMADSYREQLQDTSYQDLSFEERFGLIVDLEWSRRKNNKLSRLIKKADFRFNQACVEDIEYHADRKLDKAQITRLATCNYVQEKHNIIIMGASGNGKSYIGCALGMAACRNYYTVKYIRLPDLLDELTVARGEGIFKKVMKQYKNVNLLILDEWLLVPLKGTEARDLLEIVEARHQTGSTIFCSQFSPGGWHEKIGEDTLADAILDRIVHDSYTIFIDGKISMRERHGLHGE</sequence>
<dbReference type="InterPro" id="IPR002611">
    <property type="entry name" value="IstB_ATP-bd"/>
</dbReference>
<dbReference type="SUPFAM" id="SSF52540">
    <property type="entry name" value="P-loop containing nucleoside triphosphate hydrolases"/>
    <property type="match status" value="1"/>
</dbReference>
<dbReference type="GO" id="GO:0006260">
    <property type="term" value="P:DNA replication"/>
    <property type="evidence" value="ECO:0007669"/>
    <property type="project" value="TreeGrafter"/>
</dbReference>
<protein>
    <submittedName>
        <fullName evidence="4">Transposase/IS protein</fullName>
    </submittedName>
</protein>
<dbReference type="PATRIC" id="fig|1538.10.peg.770"/>
<comment type="caution">
    <text evidence="4">The sequence shown here is derived from an EMBL/GenBank/DDBJ whole genome shotgun (WGS) entry which is preliminary data.</text>
</comment>
<keyword evidence="1" id="KW-0547">Nucleotide-binding</keyword>
<evidence type="ECO:0000313" key="5">
    <source>
        <dbReference type="Proteomes" id="UP000077407"/>
    </source>
</evidence>
<dbReference type="InterPro" id="IPR027417">
    <property type="entry name" value="P-loop_NTPase"/>
</dbReference>
<feature type="domain" description="IstB-like ATP-binding" evidence="3">
    <location>
        <begin position="8"/>
        <end position="243"/>
    </location>
</feature>
<keyword evidence="2" id="KW-0067">ATP-binding</keyword>
<evidence type="ECO:0000256" key="2">
    <source>
        <dbReference type="ARBA" id="ARBA00022840"/>
    </source>
</evidence>
<dbReference type="InterPro" id="IPR047661">
    <property type="entry name" value="IstB"/>
</dbReference>
<dbReference type="PIRSF" id="PIRSF003073">
    <property type="entry name" value="DNAC_TnpB_IstB"/>
    <property type="match status" value="1"/>
</dbReference>
<organism evidence="4 5">
    <name type="scientific">Clostridium ljungdahlii</name>
    <dbReference type="NCBI Taxonomy" id="1538"/>
    <lineage>
        <taxon>Bacteria</taxon>
        <taxon>Bacillati</taxon>
        <taxon>Bacillota</taxon>
        <taxon>Clostridia</taxon>
        <taxon>Eubacteriales</taxon>
        <taxon>Clostridiaceae</taxon>
        <taxon>Clostridium</taxon>
    </lineage>
</organism>
<dbReference type="AlphaFoldDB" id="A0A166SA29"/>
<evidence type="ECO:0000313" key="4">
    <source>
        <dbReference type="EMBL" id="OAA91883.1"/>
    </source>
</evidence>
<gene>
    <name evidence="4" type="ORF">WY13_00285</name>
</gene>
<dbReference type="NCBIfam" id="NF038214">
    <property type="entry name" value="IS21_help_AAA"/>
    <property type="match status" value="1"/>
</dbReference>
<dbReference type="OrthoDB" id="9776217at2"/>
<dbReference type="GO" id="GO:0005524">
    <property type="term" value="F:ATP binding"/>
    <property type="evidence" value="ECO:0007669"/>
    <property type="project" value="UniProtKB-KW"/>
</dbReference>
<dbReference type="PANTHER" id="PTHR30050">
    <property type="entry name" value="CHROMOSOMAL REPLICATION INITIATOR PROTEIN DNAA"/>
    <property type="match status" value="1"/>
</dbReference>
<dbReference type="RefSeq" id="WP_063553926.1">
    <property type="nucleotide sequence ID" value="NZ_LITT01000003.1"/>
</dbReference>
<reference evidence="4 5" key="1">
    <citation type="journal article" date="2015" name="Biotechnol. Bioeng.">
        <title>Genome sequence and phenotypic characterization of Caulobacter segnis.</title>
        <authorList>
            <person name="Patel S."/>
            <person name="Fletcher B."/>
            <person name="Scott D.C."/>
            <person name="Ely B."/>
        </authorList>
    </citation>
    <scope>NUCLEOTIDE SEQUENCE [LARGE SCALE GENOMIC DNA]</scope>
    <source>
        <strain evidence="4 5">ERI-2</strain>
    </source>
</reference>
<dbReference type="Pfam" id="PF01695">
    <property type="entry name" value="IstB_IS21"/>
    <property type="match status" value="1"/>
</dbReference>
<evidence type="ECO:0000259" key="3">
    <source>
        <dbReference type="Pfam" id="PF01695"/>
    </source>
</evidence>
<evidence type="ECO:0000256" key="1">
    <source>
        <dbReference type="ARBA" id="ARBA00022741"/>
    </source>
</evidence>
<proteinExistence type="predicted"/>
<name>A0A166SA29_9CLOT</name>
<accession>A0A166SA29</accession>
<dbReference type="Gene3D" id="3.40.50.300">
    <property type="entry name" value="P-loop containing nucleotide triphosphate hydrolases"/>
    <property type="match status" value="1"/>
</dbReference>
<dbReference type="Proteomes" id="UP000077407">
    <property type="component" value="Unassembled WGS sequence"/>
</dbReference>
<dbReference type="InterPro" id="IPR028350">
    <property type="entry name" value="DNAC/IstB-like"/>
</dbReference>
<dbReference type="PANTHER" id="PTHR30050:SF4">
    <property type="entry name" value="ATP-BINDING PROTEIN RV3427C IN INSERTION SEQUENCE-RELATED"/>
    <property type="match status" value="1"/>
</dbReference>